<dbReference type="PANTHER" id="PTHR43798:SF33">
    <property type="entry name" value="HYDROLASE, PUTATIVE (AFU_ORTHOLOGUE AFUA_2G14860)-RELATED"/>
    <property type="match status" value="1"/>
</dbReference>
<feature type="domain" description="AB hydrolase-1" evidence="1">
    <location>
        <begin position="42"/>
        <end position="265"/>
    </location>
</feature>
<dbReference type="Pfam" id="PF12697">
    <property type="entry name" value="Abhydrolase_6"/>
    <property type="match status" value="1"/>
</dbReference>
<dbReference type="InterPro" id="IPR029058">
    <property type="entry name" value="AB_hydrolase_fold"/>
</dbReference>
<evidence type="ECO:0000313" key="2">
    <source>
        <dbReference type="EMBL" id="GAA3845005.1"/>
    </source>
</evidence>
<organism evidence="2 3">
    <name type="scientific">Streptomyces lannensis</name>
    <dbReference type="NCBI Taxonomy" id="766498"/>
    <lineage>
        <taxon>Bacteria</taxon>
        <taxon>Bacillati</taxon>
        <taxon>Actinomycetota</taxon>
        <taxon>Actinomycetes</taxon>
        <taxon>Kitasatosporales</taxon>
        <taxon>Streptomycetaceae</taxon>
        <taxon>Streptomyces</taxon>
    </lineage>
</organism>
<keyword evidence="3" id="KW-1185">Reference proteome</keyword>
<dbReference type="Proteomes" id="UP001501563">
    <property type="component" value="Unassembled WGS sequence"/>
</dbReference>
<gene>
    <name evidence="2" type="ORF">GCM10022207_02110</name>
</gene>
<comment type="caution">
    <text evidence="2">The sequence shown here is derived from an EMBL/GenBank/DDBJ whole genome shotgun (WGS) entry which is preliminary data.</text>
</comment>
<dbReference type="GO" id="GO:0016787">
    <property type="term" value="F:hydrolase activity"/>
    <property type="evidence" value="ECO:0007669"/>
    <property type="project" value="UniProtKB-KW"/>
</dbReference>
<protein>
    <submittedName>
        <fullName evidence="2">Alpha/beta hydrolase</fullName>
    </submittedName>
</protein>
<dbReference type="PANTHER" id="PTHR43798">
    <property type="entry name" value="MONOACYLGLYCEROL LIPASE"/>
    <property type="match status" value="1"/>
</dbReference>
<evidence type="ECO:0000313" key="3">
    <source>
        <dbReference type="Proteomes" id="UP001501563"/>
    </source>
</evidence>
<dbReference type="EMBL" id="BAAAZA010000001">
    <property type="protein sequence ID" value="GAA3845005.1"/>
    <property type="molecule type" value="Genomic_DNA"/>
</dbReference>
<dbReference type="Gene3D" id="3.40.50.1820">
    <property type="entry name" value="alpha/beta hydrolase"/>
    <property type="match status" value="1"/>
</dbReference>
<dbReference type="SUPFAM" id="SSF53474">
    <property type="entry name" value="alpha/beta-Hydrolases"/>
    <property type="match status" value="1"/>
</dbReference>
<dbReference type="InterPro" id="IPR000073">
    <property type="entry name" value="AB_hydrolase_1"/>
</dbReference>
<evidence type="ECO:0000259" key="1">
    <source>
        <dbReference type="Pfam" id="PF12697"/>
    </source>
</evidence>
<sequence length="295" mass="31596">MEQPKPPQPLSAGVRRLTLQAGDVTLSCLLAEPPDGRPRATVVALHGGGMSAGYFDGQAHPDLSLLTLGARLGFTVLAVDRPGYGLSAEQLPGGQTLAEQADVLESAMERFAGQHATGAGFFLLAHSYGGKLALVAAARGAGPLALDVSGCGHRYDPGAAGLLRMPTSADRHRNWGPLRLYPPDTFRSIGSTVVPMPEREAAEVARWPGTFDELAPRVRVPVRLTFAEHEAWWRHDESDIADLTARLTAAPVVRVERQPDAGHNISLGRTARAYHLRALAFFEERLALQAGSPRQ</sequence>
<keyword evidence="2" id="KW-0378">Hydrolase</keyword>
<accession>A0ABP7JHZ2</accession>
<proteinExistence type="predicted"/>
<reference evidence="3" key="1">
    <citation type="journal article" date="2019" name="Int. J. Syst. Evol. Microbiol.">
        <title>The Global Catalogue of Microorganisms (GCM) 10K type strain sequencing project: providing services to taxonomists for standard genome sequencing and annotation.</title>
        <authorList>
            <consortium name="The Broad Institute Genomics Platform"/>
            <consortium name="The Broad Institute Genome Sequencing Center for Infectious Disease"/>
            <person name="Wu L."/>
            <person name="Ma J."/>
        </authorList>
    </citation>
    <scope>NUCLEOTIDE SEQUENCE [LARGE SCALE GENOMIC DNA]</scope>
    <source>
        <strain evidence="3">JCM 16578</strain>
    </source>
</reference>
<name>A0ABP7JHZ2_9ACTN</name>
<dbReference type="InterPro" id="IPR050266">
    <property type="entry name" value="AB_hydrolase_sf"/>
</dbReference>